<protein>
    <recommendedName>
        <fullName evidence="1">HD/PDEase domain-containing protein</fullName>
    </recommendedName>
</protein>
<evidence type="ECO:0000313" key="2">
    <source>
        <dbReference type="EMBL" id="CAA9346005.1"/>
    </source>
</evidence>
<feature type="domain" description="HD/PDEase" evidence="1">
    <location>
        <begin position="24"/>
        <end position="144"/>
    </location>
</feature>
<dbReference type="SMART" id="SM00471">
    <property type="entry name" value="HDc"/>
    <property type="match status" value="1"/>
</dbReference>
<dbReference type="PANTHER" id="PTHR46246">
    <property type="entry name" value="GUANOSINE-3',5'-BIS(DIPHOSPHATE) 3'-PYROPHOSPHOHYDROLASE MESH1"/>
    <property type="match status" value="1"/>
</dbReference>
<dbReference type="InterPro" id="IPR003607">
    <property type="entry name" value="HD/PDEase_dom"/>
</dbReference>
<dbReference type="AlphaFoldDB" id="A0A6J4LZP1"/>
<evidence type="ECO:0000259" key="1">
    <source>
        <dbReference type="SMART" id="SM00471"/>
    </source>
</evidence>
<dbReference type="CDD" id="cd00077">
    <property type="entry name" value="HDc"/>
    <property type="match status" value="1"/>
</dbReference>
<sequence>METALAKITAFADRAHGQQTRRYTPERYIVHPVRVMEICREYTSDEAVLAAALLHDVLEDTPVTRAAMTDFLLTVMPPETARRTVQLVEELTDVYVKDAYPHLNRKARKKREAARLATTSPDAQTVKYADLIDNGTEMIRHDPAFARLFLQEGKMLLGKITAGDPRLYQRALRTLDACLAAI</sequence>
<reference evidence="2" key="1">
    <citation type="submission" date="2020-02" db="EMBL/GenBank/DDBJ databases">
        <authorList>
            <person name="Meier V. D."/>
        </authorList>
    </citation>
    <scope>NUCLEOTIDE SEQUENCE</scope>
    <source>
        <strain evidence="2">AVDCRST_MAG56</strain>
    </source>
</reference>
<dbReference type="InterPro" id="IPR052194">
    <property type="entry name" value="MESH1"/>
</dbReference>
<dbReference type="EMBL" id="CADCTQ010000688">
    <property type="protein sequence ID" value="CAA9346005.1"/>
    <property type="molecule type" value="Genomic_DNA"/>
</dbReference>
<proteinExistence type="predicted"/>
<organism evidence="2">
    <name type="scientific">uncultured Cytophagales bacterium</name>
    <dbReference type="NCBI Taxonomy" id="158755"/>
    <lineage>
        <taxon>Bacteria</taxon>
        <taxon>Pseudomonadati</taxon>
        <taxon>Bacteroidota</taxon>
        <taxon>Sphingobacteriia</taxon>
        <taxon>Sphingobacteriales</taxon>
        <taxon>environmental samples</taxon>
    </lineage>
</organism>
<dbReference type="Pfam" id="PF13328">
    <property type="entry name" value="HD_4"/>
    <property type="match status" value="1"/>
</dbReference>
<accession>A0A6J4LZP1</accession>
<dbReference type="PANTHER" id="PTHR46246:SF1">
    <property type="entry name" value="GUANOSINE-3',5'-BIS(DIPHOSPHATE) 3'-PYROPHOSPHOHYDROLASE MESH1"/>
    <property type="match status" value="1"/>
</dbReference>
<dbReference type="SUPFAM" id="SSF109604">
    <property type="entry name" value="HD-domain/PDEase-like"/>
    <property type="match status" value="1"/>
</dbReference>
<gene>
    <name evidence="2" type="ORF">AVDCRST_MAG56-8177</name>
</gene>
<dbReference type="Gene3D" id="1.10.3210.10">
    <property type="entry name" value="Hypothetical protein af1432"/>
    <property type="match status" value="1"/>
</dbReference>
<name>A0A6J4LZP1_9SPHI</name>
<dbReference type="GO" id="GO:0008893">
    <property type="term" value="F:guanosine-3',5'-bis(diphosphate) 3'-diphosphatase activity"/>
    <property type="evidence" value="ECO:0007669"/>
    <property type="project" value="TreeGrafter"/>
</dbReference>